<dbReference type="AlphaFoldDB" id="A0A2R6AY99"/>
<dbReference type="PANTHER" id="PTHR30270">
    <property type="entry name" value="THIAMINE-MONOPHOSPHATE KINASE"/>
    <property type="match status" value="1"/>
</dbReference>
<dbReference type="EMBL" id="NEXE01000028">
    <property type="protein sequence ID" value="PSN91336.1"/>
    <property type="molecule type" value="Genomic_DNA"/>
</dbReference>
<evidence type="ECO:0000313" key="4">
    <source>
        <dbReference type="Proteomes" id="UP000240322"/>
    </source>
</evidence>
<dbReference type="Proteomes" id="UP000240322">
    <property type="component" value="Unassembled WGS sequence"/>
</dbReference>
<dbReference type="GO" id="GO:0009030">
    <property type="term" value="F:thiamine-phosphate kinase activity"/>
    <property type="evidence" value="ECO:0007669"/>
    <property type="project" value="InterPro"/>
</dbReference>
<protein>
    <recommendedName>
        <fullName evidence="5">PurM-like C-terminal domain-containing protein</fullName>
    </recommendedName>
</protein>
<sequence>MVDLEFLANRLLDSDRELAKTKLAEEYVLAKNMDRETASAFAEAVLEEVERSRRKPHNSFVRDVLGLHSSCVRAGVFGVGSRGEGDFLVHSLIARIAHTANKHSKLRVVLEPVDHDDVGGVALNGGAVVGSIDGAHSRLSGYPFLMGFHVARAALRDVCVKGATPLFMVDDVHLADDGDISKILEFVAGVAAVSEISGVPLVSGSTLRVGGDMVLGDRLVGAVGCVGYSYSGVKVKNSARVGDELIMTEGSGGGTISTTAIYSGHPDIVAETLNLDFYFASEALREAGLFRKLHAVTDVTNGGLRGDLQTAADKSSVRIVVDQGKINSLINPKVHRMLRELGVDPLGLSLDSLLLFSPPKLTDTVLQELKRAGVKADTIGRVEAGRGCYIVRDGGESPLTPLFRESPYTKIKKLVGTEPPERKKEMGELLEHAANEALRKKARVVRRVLLKYRKRELSFK</sequence>
<proteinExistence type="predicted"/>
<dbReference type="GO" id="GO:0009228">
    <property type="term" value="P:thiamine biosynthetic process"/>
    <property type="evidence" value="ECO:0007669"/>
    <property type="project" value="InterPro"/>
</dbReference>
<comment type="caution">
    <text evidence="3">The sequence shown here is derived from an EMBL/GenBank/DDBJ whole genome shotgun (WGS) entry which is preliminary data.</text>
</comment>
<dbReference type="InterPro" id="IPR036676">
    <property type="entry name" value="PurM-like_C_sf"/>
</dbReference>
<dbReference type="InterPro" id="IPR006283">
    <property type="entry name" value="ThiL-like"/>
</dbReference>
<accession>A0A2R6AY99</accession>
<evidence type="ECO:0000313" key="3">
    <source>
        <dbReference type="EMBL" id="PSN91336.1"/>
    </source>
</evidence>
<evidence type="ECO:0000259" key="2">
    <source>
        <dbReference type="Pfam" id="PF02769"/>
    </source>
</evidence>
<dbReference type="SUPFAM" id="SSF56042">
    <property type="entry name" value="PurM C-terminal domain-like"/>
    <property type="match status" value="1"/>
</dbReference>
<dbReference type="PANTHER" id="PTHR30270:SF2">
    <property type="entry name" value="HYDROGENASE EXPRESSION_FORMATION PROTEIN"/>
    <property type="match status" value="1"/>
</dbReference>
<reference evidence="3 4" key="1">
    <citation type="submission" date="2017-04" db="EMBL/GenBank/DDBJ databases">
        <title>Novel microbial lineages endemic to geothermal iron-oxide mats fill important gaps in the evolutionary history of Archaea.</title>
        <authorList>
            <person name="Jay Z.J."/>
            <person name="Beam J.P."/>
            <person name="Dlakic M."/>
            <person name="Rusch D.B."/>
            <person name="Kozubal M.A."/>
            <person name="Inskeep W.P."/>
        </authorList>
    </citation>
    <scope>NUCLEOTIDE SEQUENCE [LARGE SCALE GENOMIC DNA]</scope>
    <source>
        <strain evidence="3">OSP_D</strain>
    </source>
</reference>
<dbReference type="Pfam" id="PF02769">
    <property type="entry name" value="AIRS_C"/>
    <property type="match status" value="1"/>
</dbReference>
<name>A0A2R6AY99_9ARCH</name>
<dbReference type="Gene3D" id="3.30.1330.10">
    <property type="entry name" value="PurM-like, N-terminal domain"/>
    <property type="match status" value="1"/>
</dbReference>
<dbReference type="Gene3D" id="3.90.650.10">
    <property type="entry name" value="PurM-like C-terminal domain"/>
    <property type="match status" value="1"/>
</dbReference>
<dbReference type="InterPro" id="IPR036921">
    <property type="entry name" value="PurM-like_N_sf"/>
</dbReference>
<evidence type="ECO:0000259" key="1">
    <source>
        <dbReference type="Pfam" id="PF00586"/>
    </source>
</evidence>
<dbReference type="Pfam" id="PF00586">
    <property type="entry name" value="AIRS"/>
    <property type="match status" value="1"/>
</dbReference>
<evidence type="ECO:0008006" key="5">
    <source>
        <dbReference type="Google" id="ProtNLM"/>
    </source>
</evidence>
<dbReference type="InterPro" id="IPR010918">
    <property type="entry name" value="PurM-like_C_dom"/>
</dbReference>
<feature type="domain" description="PurM-like C-terminal" evidence="2">
    <location>
        <begin position="240"/>
        <end position="389"/>
    </location>
</feature>
<dbReference type="InterPro" id="IPR016188">
    <property type="entry name" value="PurM-like_N"/>
</dbReference>
<dbReference type="SUPFAM" id="SSF55326">
    <property type="entry name" value="PurM N-terminal domain-like"/>
    <property type="match status" value="1"/>
</dbReference>
<gene>
    <name evidence="3" type="ORF">B9Q03_04450</name>
</gene>
<feature type="domain" description="PurM-like N-terminal" evidence="1">
    <location>
        <begin position="116"/>
        <end position="212"/>
    </location>
</feature>
<organism evidence="3 4">
    <name type="scientific">Candidatus Marsarchaeota G2 archaeon OSP_D</name>
    <dbReference type="NCBI Taxonomy" id="1978157"/>
    <lineage>
        <taxon>Archaea</taxon>
        <taxon>Candidatus Marsarchaeota</taxon>
        <taxon>Candidatus Marsarchaeota group 2</taxon>
    </lineage>
</organism>